<evidence type="ECO:0000313" key="3">
    <source>
        <dbReference type="Proteomes" id="UP001165080"/>
    </source>
</evidence>
<protein>
    <submittedName>
        <fullName evidence="2">Uncharacterized protein</fullName>
    </submittedName>
</protein>
<name>A0A9W6BY84_9CHLO</name>
<evidence type="ECO:0000256" key="1">
    <source>
        <dbReference type="SAM" id="MobiDB-lite"/>
    </source>
</evidence>
<evidence type="ECO:0000313" key="2">
    <source>
        <dbReference type="EMBL" id="GLC59965.1"/>
    </source>
</evidence>
<comment type="caution">
    <text evidence="2">The sequence shown here is derived from an EMBL/GenBank/DDBJ whole genome shotgun (WGS) entry which is preliminary data.</text>
</comment>
<feature type="compositionally biased region" description="Basic and acidic residues" evidence="1">
    <location>
        <begin position="1"/>
        <end position="16"/>
    </location>
</feature>
<organism evidence="2 3">
    <name type="scientific">Pleodorina starrii</name>
    <dbReference type="NCBI Taxonomy" id="330485"/>
    <lineage>
        <taxon>Eukaryota</taxon>
        <taxon>Viridiplantae</taxon>
        <taxon>Chlorophyta</taxon>
        <taxon>core chlorophytes</taxon>
        <taxon>Chlorophyceae</taxon>
        <taxon>CS clade</taxon>
        <taxon>Chlamydomonadales</taxon>
        <taxon>Volvocaceae</taxon>
        <taxon>Pleodorina</taxon>
    </lineage>
</organism>
<dbReference type="Proteomes" id="UP001165080">
    <property type="component" value="Unassembled WGS sequence"/>
</dbReference>
<accession>A0A9W6BY84</accession>
<dbReference type="AlphaFoldDB" id="A0A9W6BY84"/>
<proteinExistence type="predicted"/>
<reference evidence="2 3" key="1">
    <citation type="journal article" date="2023" name="Commun. Biol.">
        <title>Reorganization of the ancestral sex-determining regions during the evolution of trioecy in Pleodorina starrii.</title>
        <authorList>
            <person name="Takahashi K."/>
            <person name="Suzuki S."/>
            <person name="Kawai-Toyooka H."/>
            <person name="Yamamoto K."/>
            <person name="Hamaji T."/>
            <person name="Ootsuki R."/>
            <person name="Yamaguchi H."/>
            <person name="Kawachi M."/>
            <person name="Higashiyama T."/>
            <person name="Nozaki H."/>
        </authorList>
    </citation>
    <scope>NUCLEOTIDE SEQUENCE [LARGE SCALE GENOMIC DNA]</scope>
    <source>
        <strain evidence="2 3">NIES-4479</strain>
    </source>
</reference>
<keyword evidence="3" id="KW-1185">Reference proteome</keyword>
<dbReference type="EMBL" id="BRXU01000031">
    <property type="protein sequence ID" value="GLC59965.1"/>
    <property type="molecule type" value="Genomic_DNA"/>
</dbReference>
<feature type="region of interest" description="Disordered" evidence="1">
    <location>
        <begin position="1"/>
        <end position="40"/>
    </location>
</feature>
<gene>
    <name evidence="2" type="primary">PLESTB002415</name>
    <name evidence="2" type="ORF">PLESTB_001558800</name>
</gene>
<sequence>MNGKEDIHRRYSERRCSPPPLQPAAATVDRRYSPPPLQPTAATATAATATAATATAARVANVVLWTQRQSWLLPGWLSYFAEYLRPEILLAQKC</sequence>